<feature type="binding site" evidence="10">
    <location>
        <position position="114"/>
    </location>
    <ligand>
        <name>Mn(2+)</name>
        <dbReference type="ChEBI" id="CHEBI:29035"/>
        <label>2</label>
    </ligand>
</feature>
<comment type="caution">
    <text evidence="12">The sequence shown here is derived from an EMBL/GenBank/DDBJ whole genome shotgun (WGS) entry which is preliminary data.</text>
</comment>
<feature type="binding site" evidence="10">
    <location>
        <position position="41"/>
    </location>
    <ligand>
        <name>Mn(2+)</name>
        <dbReference type="ChEBI" id="CHEBI:29035"/>
        <label>1</label>
    </ligand>
</feature>
<evidence type="ECO:0000259" key="11">
    <source>
        <dbReference type="Pfam" id="PF00149"/>
    </source>
</evidence>
<dbReference type="EC" id="3.6.1.54" evidence="10"/>
<dbReference type="PANTHER" id="PTHR34990:SF1">
    <property type="entry name" value="UDP-2,3-DIACYLGLUCOSAMINE HYDROLASE"/>
    <property type="match status" value="1"/>
</dbReference>
<organism evidence="12 13">
    <name type="scientific">Gilvimarinus algae</name>
    <dbReference type="NCBI Taxonomy" id="3058037"/>
    <lineage>
        <taxon>Bacteria</taxon>
        <taxon>Pseudomonadati</taxon>
        <taxon>Pseudomonadota</taxon>
        <taxon>Gammaproteobacteria</taxon>
        <taxon>Cellvibrionales</taxon>
        <taxon>Cellvibrionaceae</taxon>
        <taxon>Gilvimarinus</taxon>
    </lineage>
</organism>
<feature type="binding site" evidence="10">
    <location>
        <position position="197"/>
    </location>
    <ligand>
        <name>Mn(2+)</name>
        <dbReference type="ChEBI" id="CHEBI:29035"/>
        <label>1</label>
    </ligand>
</feature>
<evidence type="ECO:0000256" key="7">
    <source>
        <dbReference type="ARBA" id="ARBA00023098"/>
    </source>
</evidence>
<keyword evidence="5 10" id="KW-0479">Metal-binding</keyword>
<dbReference type="Pfam" id="PF00149">
    <property type="entry name" value="Metallophos"/>
    <property type="match status" value="1"/>
</dbReference>
<evidence type="ECO:0000256" key="1">
    <source>
        <dbReference type="ARBA" id="ARBA00022475"/>
    </source>
</evidence>
<sequence>MSSLFISDLHLHASRPEATQVFYDLLEGKARNAQALYILGDFFDVWIGDDDDEPLGQAVADQLRRLSDSGTAVYLMHGNRDFLLGEAFAKRAGATLLQDPSVIDLYGRRALLLHGDSLCTRDAEYMGLRQQLRSNEWQAQILAQPLAARRAFAAGLRAKSKTMNSSKPEDIMDVTPEAVVELMLEHQVDLMIHGHTHRPDRHSIALGSGQGERIVLGDWHDHAWCLSADKQSLRLESWPIGQPAH</sequence>
<proteinExistence type="inferred from homology"/>
<evidence type="ECO:0000256" key="9">
    <source>
        <dbReference type="ARBA" id="ARBA00023211"/>
    </source>
</evidence>
<evidence type="ECO:0000256" key="5">
    <source>
        <dbReference type="ARBA" id="ARBA00022723"/>
    </source>
</evidence>
<keyword evidence="7 10" id="KW-0443">Lipid metabolism</keyword>
<feature type="binding site" evidence="10">
    <location>
        <position position="160"/>
    </location>
    <ligand>
        <name>substrate</name>
    </ligand>
</feature>
<dbReference type="CDD" id="cd07398">
    <property type="entry name" value="MPP_YbbF-LpxH"/>
    <property type="match status" value="1"/>
</dbReference>
<feature type="binding site" evidence="10">
    <location>
        <position position="167"/>
    </location>
    <ligand>
        <name>substrate</name>
    </ligand>
</feature>
<feature type="binding site" evidence="10">
    <location>
        <position position="195"/>
    </location>
    <ligand>
        <name>Mn(2+)</name>
        <dbReference type="ChEBI" id="CHEBI:29035"/>
        <label>2</label>
    </ligand>
</feature>
<keyword evidence="2 10" id="KW-0444">Lipid biosynthesis</keyword>
<gene>
    <name evidence="10" type="primary">lpxH</name>
    <name evidence="12" type="ORF">QWI16_17660</name>
</gene>
<comment type="similarity">
    <text evidence="10">Belongs to the LpxH family.</text>
</comment>
<feature type="binding site" evidence="10">
    <location>
        <begin position="79"/>
        <end position="80"/>
    </location>
    <ligand>
        <name>substrate</name>
    </ligand>
</feature>
<dbReference type="InterPro" id="IPR043461">
    <property type="entry name" value="LpxH-like"/>
</dbReference>
<feature type="binding site" evidence="10">
    <location>
        <position position="41"/>
    </location>
    <ligand>
        <name>Mn(2+)</name>
        <dbReference type="ChEBI" id="CHEBI:29035"/>
        <label>2</label>
    </ligand>
</feature>
<evidence type="ECO:0000256" key="2">
    <source>
        <dbReference type="ARBA" id="ARBA00022516"/>
    </source>
</evidence>
<feature type="binding site" evidence="10">
    <location>
        <position position="122"/>
    </location>
    <ligand>
        <name>substrate</name>
    </ligand>
</feature>
<dbReference type="InterPro" id="IPR029052">
    <property type="entry name" value="Metallo-depent_PP-like"/>
</dbReference>
<feature type="binding site" evidence="10">
    <location>
        <position position="10"/>
    </location>
    <ligand>
        <name>Mn(2+)</name>
        <dbReference type="ChEBI" id="CHEBI:29035"/>
        <label>1</label>
    </ligand>
</feature>
<feature type="binding site" evidence="10">
    <location>
        <position position="8"/>
    </location>
    <ligand>
        <name>Mn(2+)</name>
        <dbReference type="ChEBI" id="CHEBI:29035"/>
        <label>1</label>
    </ligand>
</feature>
<keyword evidence="6 10" id="KW-0378">Hydrolase</keyword>
<dbReference type="SUPFAM" id="SSF56300">
    <property type="entry name" value="Metallo-dependent phosphatases"/>
    <property type="match status" value="1"/>
</dbReference>
<keyword evidence="4 10" id="KW-0441">Lipid A biosynthesis</keyword>
<evidence type="ECO:0000256" key="10">
    <source>
        <dbReference type="HAMAP-Rule" id="MF_00575"/>
    </source>
</evidence>
<accession>A0ABT8TLN8</accession>
<comment type="pathway">
    <text evidence="10">Glycolipid biosynthesis; lipid IV(A) biosynthesis; lipid IV(A) from (3R)-3-hydroxytetradecanoyl-[acyl-carrier-protein] and UDP-N-acetyl-alpha-D-glucosamine: step 4/6.</text>
</comment>
<dbReference type="NCBIfam" id="NF003743">
    <property type="entry name" value="PRK05340.1"/>
    <property type="match status" value="1"/>
</dbReference>
<comment type="cofactor">
    <cofactor evidence="10">
        <name>Mn(2+)</name>
        <dbReference type="ChEBI" id="CHEBI:29035"/>
    </cofactor>
    <text evidence="10">Binds 2 Mn(2+) ions per subunit in a binuclear metal center.</text>
</comment>
<feature type="binding site" evidence="10">
    <location>
        <position position="164"/>
    </location>
    <ligand>
        <name>substrate</name>
    </ligand>
</feature>
<protein>
    <recommendedName>
        <fullName evidence="10">UDP-2,3-diacylglucosamine hydrolase</fullName>
        <ecNumber evidence="10">3.6.1.54</ecNumber>
    </recommendedName>
    <alternativeName>
        <fullName evidence="10">UDP-2,3-diacylglucosamine diphosphatase</fullName>
    </alternativeName>
</protein>
<dbReference type="RefSeq" id="WP_302715217.1">
    <property type="nucleotide sequence ID" value="NZ_JAULRT010000062.1"/>
</dbReference>
<evidence type="ECO:0000256" key="6">
    <source>
        <dbReference type="ARBA" id="ARBA00022801"/>
    </source>
</evidence>
<name>A0ABT8TLN8_9GAMM</name>
<feature type="binding site" evidence="10">
    <location>
        <position position="195"/>
    </location>
    <ligand>
        <name>substrate</name>
    </ligand>
</feature>
<evidence type="ECO:0000256" key="4">
    <source>
        <dbReference type="ARBA" id="ARBA00022556"/>
    </source>
</evidence>
<evidence type="ECO:0000256" key="3">
    <source>
        <dbReference type="ARBA" id="ARBA00022519"/>
    </source>
</evidence>
<keyword evidence="8 10" id="KW-0472">Membrane</keyword>
<dbReference type="EMBL" id="JAULRT010000062">
    <property type="protein sequence ID" value="MDO3384013.1"/>
    <property type="molecule type" value="Genomic_DNA"/>
</dbReference>
<dbReference type="InterPro" id="IPR010138">
    <property type="entry name" value="UDP-diacylglucosamine_Hdrlase"/>
</dbReference>
<keyword evidence="9 10" id="KW-0464">Manganese</keyword>
<comment type="function">
    <text evidence="10">Hydrolyzes the pyrophosphate bond of UDP-2,3-diacylglucosamine to yield 2,3-diacylglucosamine 1-phosphate (lipid X) and UMP by catalyzing the attack of water at the alpha-P atom. Involved in the biosynthesis of lipid A, a phosphorylated glycolipid that anchors the lipopolysaccharide to the outer membrane of the cell.</text>
</comment>
<evidence type="ECO:0000256" key="8">
    <source>
        <dbReference type="ARBA" id="ARBA00023136"/>
    </source>
</evidence>
<comment type="subcellular location">
    <subcellularLocation>
        <location evidence="10">Cell inner membrane</location>
        <topology evidence="10">Peripheral membrane protein</topology>
        <orientation evidence="10">Cytoplasmic side</orientation>
    </subcellularLocation>
</comment>
<dbReference type="Gene3D" id="3.60.21.10">
    <property type="match status" value="1"/>
</dbReference>
<dbReference type="Proteomes" id="UP001168380">
    <property type="component" value="Unassembled WGS sequence"/>
</dbReference>
<evidence type="ECO:0000313" key="13">
    <source>
        <dbReference type="Proteomes" id="UP001168380"/>
    </source>
</evidence>
<comment type="catalytic activity">
    <reaction evidence="10">
        <text>UDP-2-N,3-O-bis[(3R)-3-hydroxytetradecanoyl]-alpha-D-glucosamine + H2O = 2-N,3-O-bis[(3R)-3-hydroxytetradecanoyl]-alpha-D-glucosaminyl 1-phosphate + UMP + 2 H(+)</text>
        <dbReference type="Rhea" id="RHEA:25213"/>
        <dbReference type="ChEBI" id="CHEBI:15377"/>
        <dbReference type="ChEBI" id="CHEBI:15378"/>
        <dbReference type="ChEBI" id="CHEBI:57865"/>
        <dbReference type="ChEBI" id="CHEBI:57957"/>
        <dbReference type="ChEBI" id="CHEBI:78847"/>
        <dbReference type="EC" id="3.6.1.54"/>
    </reaction>
</comment>
<dbReference type="GO" id="GO:0016787">
    <property type="term" value="F:hydrolase activity"/>
    <property type="evidence" value="ECO:0007669"/>
    <property type="project" value="UniProtKB-KW"/>
</dbReference>
<dbReference type="PANTHER" id="PTHR34990">
    <property type="entry name" value="UDP-2,3-DIACYLGLUCOSAMINE HYDROLASE-RELATED"/>
    <property type="match status" value="1"/>
</dbReference>
<evidence type="ECO:0000313" key="12">
    <source>
        <dbReference type="EMBL" id="MDO3384013.1"/>
    </source>
</evidence>
<keyword evidence="3 10" id="KW-0997">Cell inner membrane</keyword>
<keyword evidence="1 10" id="KW-1003">Cell membrane</keyword>
<feature type="domain" description="Calcineurin-like phosphoesterase" evidence="11">
    <location>
        <begin position="3"/>
        <end position="199"/>
    </location>
</feature>
<dbReference type="HAMAP" id="MF_00575">
    <property type="entry name" value="LpxH"/>
    <property type="match status" value="1"/>
</dbReference>
<feature type="binding site" evidence="10">
    <location>
        <position position="79"/>
    </location>
    <ligand>
        <name>Mn(2+)</name>
        <dbReference type="ChEBI" id="CHEBI:29035"/>
        <label>2</label>
    </ligand>
</feature>
<dbReference type="NCBIfam" id="TIGR01854">
    <property type="entry name" value="lipid_A_lpxH"/>
    <property type="match status" value="1"/>
</dbReference>
<reference evidence="12" key="1">
    <citation type="submission" date="2023-07" db="EMBL/GenBank/DDBJ databases">
        <title>Gilvimarinus algae sp. nov., isolated from the surface of Kelp.</title>
        <authorList>
            <person name="Sun Y.Y."/>
            <person name="Gong Y."/>
            <person name="Du Z.J."/>
        </authorList>
    </citation>
    <scope>NUCLEOTIDE SEQUENCE</scope>
    <source>
        <strain evidence="12">SDUM040014</strain>
    </source>
</reference>
<keyword evidence="13" id="KW-1185">Reference proteome</keyword>
<dbReference type="InterPro" id="IPR004843">
    <property type="entry name" value="Calcineurin-like_PHP"/>
</dbReference>